<organism evidence="2 3">
    <name type="scientific">Characodon lateralis</name>
    <dbReference type="NCBI Taxonomy" id="208331"/>
    <lineage>
        <taxon>Eukaryota</taxon>
        <taxon>Metazoa</taxon>
        <taxon>Chordata</taxon>
        <taxon>Craniata</taxon>
        <taxon>Vertebrata</taxon>
        <taxon>Euteleostomi</taxon>
        <taxon>Actinopterygii</taxon>
        <taxon>Neopterygii</taxon>
        <taxon>Teleostei</taxon>
        <taxon>Neoteleostei</taxon>
        <taxon>Acanthomorphata</taxon>
        <taxon>Ovalentaria</taxon>
        <taxon>Atherinomorphae</taxon>
        <taxon>Cyprinodontiformes</taxon>
        <taxon>Goodeidae</taxon>
        <taxon>Characodon</taxon>
    </lineage>
</organism>
<name>A0ABU7CP52_9TELE</name>
<comment type="caution">
    <text evidence="2">The sequence shown here is derived from an EMBL/GenBank/DDBJ whole genome shotgun (WGS) entry which is preliminary data.</text>
</comment>
<proteinExistence type="predicted"/>
<reference evidence="2 3" key="1">
    <citation type="submission" date="2021-06" db="EMBL/GenBank/DDBJ databases">
        <authorList>
            <person name="Palmer J.M."/>
        </authorList>
    </citation>
    <scope>NUCLEOTIDE SEQUENCE [LARGE SCALE GENOMIC DNA]</scope>
    <source>
        <strain evidence="2 3">CL_MEX2019</strain>
        <tissue evidence="2">Muscle</tissue>
    </source>
</reference>
<sequence length="87" mass="9335">GAPCRRCLLPAAALAFWKRGGQLDLVLKTSHTAAGLLPDLSKASFASIKSSSQNCCPHPRMKRQAEQHTTKTAQPPGQHHQPQPACP</sequence>
<evidence type="ECO:0000313" key="3">
    <source>
        <dbReference type="Proteomes" id="UP001352852"/>
    </source>
</evidence>
<gene>
    <name evidence="2" type="ORF">CHARACLAT_009484</name>
</gene>
<evidence type="ECO:0000313" key="2">
    <source>
        <dbReference type="EMBL" id="MED6263911.1"/>
    </source>
</evidence>
<feature type="region of interest" description="Disordered" evidence="1">
    <location>
        <begin position="51"/>
        <end position="87"/>
    </location>
</feature>
<evidence type="ECO:0000256" key="1">
    <source>
        <dbReference type="SAM" id="MobiDB-lite"/>
    </source>
</evidence>
<accession>A0ABU7CP52</accession>
<protein>
    <submittedName>
        <fullName evidence="2">Uncharacterized protein</fullName>
    </submittedName>
</protein>
<dbReference type="EMBL" id="JAHUTJ010000577">
    <property type="protein sequence ID" value="MED6263911.1"/>
    <property type="molecule type" value="Genomic_DNA"/>
</dbReference>
<feature type="non-terminal residue" evidence="2">
    <location>
        <position position="1"/>
    </location>
</feature>
<dbReference type="Proteomes" id="UP001352852">
    <property type="component" value="Unassembled WGS sequence"/>
</dbReference>
<keyword evidence="3" id="KW-1185">Reference proteome</keyword>
<feature type="compositionally biased region" description="Low complexity" evidence="1">
    <location>
        <begin position="74"/>
        <end position="87"/>
    </location>
</feature>